<keyword evidence="8 10" id="KW-0472">Membrane</keyword>
<feature type="transmembrane region" description="Helical" evidence="10">
    <location>
        <begin position="210"/>
        <end position="235"/>
    </location>
</feature>
<sequence length="277" mass="29208">MIYSLTAIGFTLIFGVLGLVNFAHGEIFMLGAFVTFSLSQYLGWGLVPAFCGGVAAGALIGMAMEKAAFKPLRNTKHETTLLATLGLSILLKECATLIWGPQTQSMSTDIPFLQQSYGFGDFKFSGIQLVILLVSVGLMLGLQQLLYRTRIGFGIRAISQNRDAAYLMGVNVEKTINYTFAIGSALGATAGILVALYYNAVDAHMGYMPGIKAFVAMALGGLTSVPGAVIGGIILGMSESLAGAYISTGLQNAIAFLFLILLLVVRPNGLGGRKGRS</sequence>
<evidence type="ECO:0000256" key="8">
    <source>
        <dbReference type="ARBA" id="ARBA00023136"/>
    </source>
</evidence>
<dbReference type="PANTHER" id="PTHR11795">
    <property type="entry name" value="BRANCHED-CHAIN AMINO ACID TRANSPORT SYSTEM PERMEASE PROTEIN LIVH"/>
    <property type="match status" value="1"/>
</dbReference>
<keyword evidence="4" id="KW-0997">Cell inner membrane</keyword>
<dbReference type="STRING" id="1126833.VN24_05595"/>
<dbReference type="Proteomes" id="UP000032633">
    <property type="component" value="Chromosome"/>
</dbReference>
<dbReference type="CDD" id="cd06582">
    <property type="entry name" value="TM_PBP1_LivH_like"/>
    <property type="match status" value="1"/>
</dbReference>
<feature type="transmembrane region" description="Helical" evidence="10">
    <location>
        <begin position="41"/>
        <end position="60"/>
    </location>
</feature>
<keyword evidence="6" id="KW-0029">Amino-acid transport</keyword>
<evidence type="ECO:0000256" key="9">
    <source>
        <dbReference type="ARBA" id="ARBA00037998"/>
    </source>
</evidence>
<feature type="transmembrane region" description="Helical" evidence="10">
    <location>
        <begin position="242"/>
        <end position="265"/>
    </location>
</feature>
<comment type="subcellular location">
    <subcellularLocation>
        <location evidence="1">Cell membrane</location>
        <topology evidence="1">Multi-pass membrane protein</topology>
    </subcellularLocation>
</comment>
<dbReference type="GO" id="GO:0042941">
    <property type="term" value="P:D-alanine transmembrane transport"/>
    <property type="evidence" value="ECO:0007669"/>
    <property type="project" value="TreeGrafter"/>
</dbReference>
<keyword evidence="12" id="KW-1185">Reference proteome</keyword>
<dbReference type="GO" id="GO:0005886">
    <property type="term" value="C:plasma membrane"/>
    <property type="evidence" value="ECO:0007669"/>
    <property type="project" value="UniProtKB-SubCell"/>
</dbReference>
<dbReference type="HOGENOM" id="CLU_039929_3_0_9"/>
<evidence type="ECO:0000256" key="4">
    <source>
        <dbReference type="ARBA" id="ARBA00022519"/>
    </source>
</evidence>
<gene>
    <name evidence="11" type="ORF">VN24_05595</name>
</gene>
<dbReference type="KEGG" id="pbj:VN24_05595"/>
<evidence type="ECO:0000256" key="7">
    <source>
        <dbReference type="ARBA" id="ARBA00022989"/>
    </source>
</evidence>
<feature type="transmembrane region" description="Helical" evidence="10">
    <location>
        <begin position="122"/>
        <end position="142"/>
    </location>
</feature>
<dbReference type="AlphaFoldDB" id="A0A0D5NQC9"/>
<evidence type="ECO:0000313" key="11">
    <source>
        <dbReference type="EMBL" id="AJY77529.1"/>
    </source>
</evidence>
<reference evidence="12" key="2">
    <citation type="submission" date="2015-03" db="EMBL/GenBank/DDBJ databases">
        <title>Genome sequence of Paenibacillus beijingensis strain DSM 24997T.</title>
        <authorList>
            <person name="Kwak Y."/>
            <person name="Shin J.-H."/>
        </authorList>
    </citation>
    <scope>NUCLEOTIDE SEQUENCE [LARGE SCALE GENOMIC DNA]</scope>
    <source>
        <strain evidence="12">DSM 24997</strain>
    </source>
</reference>
<dbReference type="GO" id="GO:0015192">
    <property type="term" value="F:L-phenylalanine transmembrane transporter activity"/>
    <property type="evidence" value="ECO:0007669"/>
    <property type="project" value="TreeGrafter"/>
</dbReference>
<name>A0A0D5NQC9_9BACL</name>
<dbReference type="InterPro" id="IPR052157">
    <property type="entry name" value="BCAA_transport_permease"/>
</dbReference>
<evidence type="ECO:0000256" key="3">
    <source>
        <dbReference type="ARBA" id="ARBA00022475"/>
    </source>
</evidence>
<keyword evidence="7 10" id="KW-1133">Transmembrane helix</keyword>
<dbReference type="GO" id="GO:0015190">
    <property type="term" value="F:L-leucine transmembrane transporter activity"/>
    <property type="evidence" value="ECO:0007669"/>
    <property type="project" value="TreeGrafter"/>
</dbReference>
<dbReference type="GO" id="GO:0015188">
    <property type="term" value="F:L-isoleucine transmembrane transporter activity"/>
    <property type="evidence" value="ECO:0007669"/>
    <property type="project" value="TreeGrafter"/>
</dbReference>
<keyword evidence="3" id="KW-1003">Cell membrane</keyword>
<keyword evidence="5 10" id="KW-0812">Transmembrane</keyword>
<proteinExistence type="inferred from homology"/>
<keyword evidence="2" id="KW-0813">Transport</keyword>
<dbReference type="InterPro" id="IPR001851">
    <property type="entry name" value="ABC_transp_permease"/>
</dbReference>
<feature type="transmembrane region" description="Helical" evidence="10">
    <location>
        <begin position="81"/>
        <end position="102"/>
    </location>
</feature>
<evidence type="ECO:0008006" key="13">
    <source>
        <dbReference type="Google" id="ProtNLM"/>
    </source>
</evidence>
<dbReference type="PATRIC" id="fig|1126833.4.peg.1211"/>
<accession>A0A0D5NQC9</accession>
<organism evidence="11 12">
    <name type="scientific">Paenibacillus beijingensis</name>
    <dbReference type="NCBI Taxonomy" id="1126833"/>
    <lineage>
        <taxon>Bacteria</taxon>
        <taxon>Bacillati</taxon>
        <taxon>Bacillota</taxon>
        <taxon>Bacilli</taxon>
        <taxon>Bacillales</taxon>
        <taxon>Paenibacillaceae</taxon>
        <taxon>Paenibacillus</taxon>
    </lineage>
</organism>
<evidence type="ECO:0000256" key="1">
    <source>
        <dbReference type="ARBA" id="ARBA00004651"/>
    </source>
</evidence>
<dbReference type="GO" id="GO:0015808">
    <property type="term" value="P:L-alanine transport"/>
    <property type="evidence" value="ECO:0007669"/>
    <property type="project" value="TreeGrafter"/>
</dbReference>
<evidence type="ECO:0000313" key="12">
    <source>
        <dbReference type="Proteomes" id="UP000032633"/>
    </source>
</evidence>
<evidence type="ECO:0000256" key="5">
    <source>
        <dbReference type="ARBA" id="ARBA00022692"/>
    </source>
</evidence>
<comment type="similarity">
    <text evidence="9">Belongs to the binding-protein-dependent transport system permease family. LivHM subfamily.</text>
</comment>
<evidence type="ECO:0000256" key="6">
    <source>
        <dbReference type="ARBA" id="ARBA00022970"/>
    </source>
</evidence>
<dbReference type="GO" id="GO:0005304">
    <property type="term" value="F:L-valine transmembrane transporter activity"/>
    <property type="evidence" value="ECO:0007669"/>
    <property type="project" value="TreeGrafter"/>
</dbReference>
<dbReference type="PANTHER" id="PTHR11795:SF371">
    <property type="entry name" value="HIGH-AFFINITY BRANCHED-CHAIN AMINO ACID TRANSPORT SYSTEM PERMEASE PROTEIN LIVH"/>
    <property type="match status" value="1"/>
</dbReference>
<evidence type="ECO:0000256" key="10">
    <source>
        <dbReference type="SAM" id="Phobius"/>
    </source>
</evidence>
<protein>
    <recommendedName>
        <fullName evidence="13">ABC transporter permease</fullName>
    </recommendedName>
</protein>
<dbReference type="GO" id="GO:1903806">
    <property type="term" value="P:L-isoleucine import across plasma membrane"/>
    <property type="evidence" value="ECO:0007669"/>
    <property type="project" value="TreeGrafter"/>
</dbReference>
<reference evidence="11 12" key="1">
    <citation type="journal article" date="2015" name="J. Biotechnol.">
        <title>Complete genome sequence of Paenibacillus beijingensis 7188(T) (=DSM 24997(T)), a novel rhizobacterium from jujube garden soil.</title>
        <authorList>
            <person name="Kwak Y."/>
            <person name="Shin J.H."/>
        </authorList>
    </citation>
    <scope>NUCLEOTIDE SEQUENCE [LARGE SCALE GENOMIC DNA]</scope>
    <source>
        <strain evidence="11 12">DSM 24997</strain>
    </source>
</reference>
<dbReference type="Pfam" id="PF02653">
    <property type="entry name" value="BPD_transp_2"/>
    <property type="match status" value="1"/>
</dbReference>
<dbReference type="EMBL" id="CP011058">
    <property type="protein sequence ID" value="AJY77529.1"/>
    <property type="molecule type" value="Genomic_DNA"/>
</dbReference>
<evidence type="ECO:0000256" key="2">
    <source>
        <dbReference type="ARBA" id="ARBA00022448"/>
    </source>
</evidence>
<feature type="transmembrane region" description="Helical" evidence="10">
    <location>
        <begin position="178"/>
        <end position="198"/>
    </location>
</feature>